<dbReference type="InterPro" id="IPR021287">
    <property type="entry name" value="Trans-sialidase_CS"/>
</dbReference>
<comment type="caution">
    <text evidence="5">The sequence shown here is derived from an EMBL/GenBank/DDBJ whole genome shotgun (WGS) entry which is preliminary data.</text>
</comment>
<feature type="signal peptide" evidence="2">
    <location>
        <begin position="1"/>
        <end position="28"/>
    </location>
</feature>
<feature type="compositionally biased region" description="Polar residues" evidence="1">
    <location>
        <begin position="795"/>
        <end position="805"/>
    </location>
</feature>
<dbReference type="Gene3D" id="2.60.120.200">
    <property type="match status" value="1"/>
</dbReference>
<dbReference type="OrthoDB" id="10444675at2759"/>
<dbReference type="GO" id="GO:0004308">
    <property type="term" value="F:exo-alpha-sialidase activity"/>
    <property type="evidence" value="ECO:0007669"/>
    <property type="project" value="UniProtKB-EC"/>
</dbReference>
<evidence type="ECO:0000313" key="6">
    <source>
        <dbReference type="Proteomes" id="UP000283634"/>
    </source>
</evidence>
<dbReference type="Pfam" id="PF13859">
    <property type="entry name" value="BNR_3"/>
    <property type="match status" value="1"/>
</dbReference>
<keyword evidence="5" id="KW-0378">Hydrolase</keyword>
<evidence type="ECO:0000259" key="3">
    <source>
        <dbReference type="Pfam" id="PF13859"/>
    </source>
</evidence>
<proteinExistence type="predicted"/>
<dbReference type="VEuPathDB" id="TriTrypDB:TRSC58_06594"/>
<organism evidence="5 6">
    <name type="scientific">Trypanosoma rangeli</name>
    <dbReference type="NCBI Taxonomy" id="5698"/>
    <lineage>
        <taxon>Eukaryota</taxon>
        <taxon>Discoba</taxon>
        <taxon>Euglenozoa</taxon>
        <taxon>Kinetoplastea</taxon>
        <taxon>Metakinetoplastina</taxon>
        <taxon>Trypanosomatida</taxon>
        <taxon>Trypanosomatidae</taxon>
        <taxon>Trypanosoma</taxon>
        <taxon>Herpetosoma</taxon>
    </lineage>
</organism>
<evidence type="ECO:0000256" key="1">
    <source>
        <dbReference type="SAM" id="MobiDB-lite"/>
    </source>
</evidence>
<dbReference type="OMA" id="MNDGANT"/>
<dbReference type="Pfam" id="PF11052">
    <property type="entry name" value="Tr-sialidase_C"/>
    <property type="match status" value="1"/>
</dbReference>
<evidence type="ECO:0000313" key="5">
    <source>
        <dbReference type="EMBL" id="RNE97501.1"/>
    </source>
</evidence>
<dbReference type="RefSeq" id="XP_029234156.1">
    <property type="nucleotide sequence ID" value="XM_029385987.1"/>
</dbReference>
<dbReference type="PRINTS" id="PR01803">
    <property type="entry name" value="TCSIALIDASE"/>
</dbReference>
<feature type="chain" id="PRO_5019001702" evidence="2">
    <location>
        <begin position="29"/>
        <end position="867"/>
    </location>
</feature>
<evidence type="ECO:0000259" key="4">
    <source>
        <dbReference type="Pfam" id="PF22925"/>
    </source>
</evidence>
<dbReference type="SUPFAM" id="SSF50939">
    <property type="entry name" value="Sialidases"/>
    <property type="match status" value="1"/>
</dbReference>
<dbReference type="SUPFAM" id="SSF49899">
    <property type="entry name" value="Concanavalin A-like lectins/glucanases"/>
    <property type="match status" value="1"/>
</dbReference>
<dbReference type="Proteomes" id="UP000283634">
    <property type="component" value="Unassembled WGS sequence"/>
</dbReference>
<keyword evidence="5" id="KW-0326">Glycosidase</keyword>
<protein>
    <submittedName>
        <fullName evidence="5">Trans-sialidase</fullName>
        <ecNumber evidence="5">3.2.1.18</ecNumber>
    </submittedName>
</protein>
<dbReference type="Pfam" id="PF22925">
    <property type="entry name" value="TS_C"/>
    <property type="match status" value="1"/>
</dbReference>
<dbReference type="InterPro" id="IPR055239">
    <property type="entry name" value="TS_C"/>
</dbReference>
<accession>A0A422MWG7</accession>
<dbReference type="CDD" id="cd15482">
    <property type="entry name" value="Sialidase_non-viral"/>
    <property type="match status" value="1"/>
</dbReference>
<keyword evidence="2" id="KW-0732">Signal</keyword>
<name>A0A422MWG7_TRYRA</name>
<dbReference type="GeneID" id="40333228"/>
<reference evidence="5 6" key="1">
    <citation type="journal article" date="2018" name="BMC Genomics">
        <title>Genomic comparison of Trypanosoma conorhini and Trypanosoma rangeli to Trypanosoma cruzi strains of high and low virulence.</title>
        <authorList>
            <person name="Bradwell K.R."/>
            <person name="Koparde V.N."/>
            <person name="Matveyev A.V."/>
            <person name="Serrano M.G."/>
            <person name="Alves J.M."/>
            <person name="Parikh H."/>
            <person name="Huang B."/>
            <person name="Lee V."/>
            <person name="Espinosa-Alvarez O."/>
            <person name="Ortiz P.A."/>
            <person name="Costa-Martins A.G."/>
            <person name="Teixeira M.M."/>
            <person name="Buck G.A."/>
        </authorList>
    </citation>
    <scope>NUCLEOTIDE SEQUENCE [LARGE SCALE GENOMIC DNA]</scope>
    <source>
        <strain evidence="5 6">AM80</strain>
    </source>
</reference>
<gene>
    <name evidence="5" type="ORF">TraAM80_09295</name>
</gene>
<feature type="region of interest" description="Disordered" evidence="1">
    <location>
        <begin position="684"/>
        <end position="814"/>
    </location>
</feature>
<dbReference type="EMBL" id="MKGL01000556">
    <property type="protein sequence ID" value="RNE97501.1"/>
    <property type="molecule type" value="Genomic_DNA"/>
</dbReference>
<dbReference type="AlphaFoldDB" id="A0A422MWG7"/>
<dbReference type="InterPro" id="IPR013320">
    <property type="entry name" value="ConA-like_dom_sf"/>
</dbReference>
<dbReference type="VEuPathDB" id="TriTrypDB:TRSC58_07135"/>
<evidence type="ECO:0000256" key="2">
    <source>
        <dbReference type="SAM" id="SignalP"/>
    </source>
</evidence>
<dbReference type="Gene3D" id="2.120.10.10">
    <property type="match status" value="1"/>
</dbReference>
<feature type="domain" description="Sialidase" evidence="3">
    <location>
        <begin position="74"/>
        <end position="412"/>
    </location>
</feature>
<dbReference type="InterPro" id="IPR008377">
    <property type="entry name" value="Sialidase_trypan"/>
</dbReference>
<dbReference type="InterPro" id="IPR036278">
    <property type="entry name" value="Sialidase_sf"/>
</dbReference>
<sequence length="867" mass="93336">MSRDHFVFAVLLLLCMLLVHCGSQVVYAEVEDKGENEQKWEPGDLLPKKQSFANVTIDLSAKDGFDAAKSSFRVPGVALVNGEAFVFSEAHSKDSVGVAAGIAAGSISSDAASASQGGRVIDTELSAYFPKENGSGGSVPHVTMPTTITNGSTVYVLLGKYGIPGSAGNNNTRYTDLLLAKAVFGDGETSSVQPKKINWTGTYALWPYFPNQIYYRGITELVGGGGTGVILNDGTLIFPVEARKAGGTVVSLVLQSKKPEREWELSWGTTMSGCSNPAIVEWDRYYGELYMITSCDEGFYRVVRSRYWGEEWMEEDAILSRLWGTSRNRQKNGVRSGFTTATIWGKKLMLFTMPVYSEDSDNKEVKGRLHLWVTDMQRVHDVGPISDANEDAAASSLFYKGGDKEELIAVYERKKTGEGDSYSLVSVGLTKQLQQIKRVLKRWNALNKALQRCLSADGVQPQRSGHCQGRIPTEGLVGLLLNTLADGKVWKDEYLGVNATVHGTVTSDEWGVTFNGAGAGAEWPVGKLGQNQQYYFANNKFTLVATVTIRAVPNSEGDGSIPLMGVKMNDGANTVLFGLSYTKGKKWSFKLGSAASTDSSDTWELNTKYQVALQMNWNDWTVYVGGKNIYTTKYDGTLFKSNRISHFFFGVDDKSTGEVNSPHVTVTDVLLYSRVLSDAEIKDVKGGNVTLPPPDAEDEIEEHQSYPPSTDNEDPASRVQPPSDVVNDAEPTDVDTAANVPTGDASVPAVRPPQPGAQLDAPSGGSGTEGDEATAGNKVDAQPHNAGPMPDDVQNAGNTSNNAESTEVDTAPQENAVEVPASAVQLPRLGEDTGLKLNKSADGAVRGCIPQVVLLVLLGLCGVTAVF</sequence>
<feature type="domain" description="Trans-sialidase C-terminal" evidence="4">
    <location>
        <begin position="472"/>
        <end position="678"/>
    </location>
</feature>
<dbReference type="InterPro" id="IPR011040">
    <property type="entry name" value="Sialidase"/>
</dbReference>
<keyword evidence="6" id="KW-1185">Reference proteome</keyword>
<dbReference type="EC" id="3.2.1.18" evidence="5"/>